<protein>
    <submittedName>
        <fullName evidence="2">Uncharacterized protein</fullName>
    </submittedName>
</protein>
<dbReference type="PANTHER" id="PTHR37898:SF1">
    <property type="entry name" value="OS05G0540200 PROTEIN"/>
    <property type="match status" value="1"/>
</dbReference>
<dbReference type="AlphaFoldDB" id="A0A7N0V886"/>
<dbReference type="Gramene" id="Kaladp0351s0014.1.v1.1">
    <property type="protein sequence ID" value="Kaladp0351s0014.1.v1.1"/>
    <property type="gene ID" value="Kaladp0351s0014.v1.1"/>
</dbReference>
<keyword evidence="1" id="KW-0812">Transmembrane</keyword>
<keyword evidence="1" id="KW-1133">Transmembrane helix</keyword>
<reference evidence="2" key="1">
    <citation type="submission" date="2021-01" db="UniProtKB">
        <authorList>
            <consortium name="EnsemblPlants"/>
        </authorList>
    </citation>
    <scope>IDENTIFICATION</scope>
</reference>
<organism evidence="2 3">
    <name type="scientific">Kalanchoe fedtschenkoi</name>
    <name type="common">Lavender scallops</name>
    <name type="synonym">South American air plant</name>
    <dbReference type="NCBI Taxonomy" id="63787"/>
    <lineage>
        <taxon>Eukaryota</taxon>
        <taxon>Viridiplantae</taxon>
        <taxon>Streptophyta</taxon>
        <taxon>Embryophyta</taxon>
        <taxon>Tracheophyta</taxon>
        <taxon>Spermatophyta</taxon>
        <taxon>Magnoliopsida</taxon>
        <taxon>eudicotyledons</taxon>
        <taxon>Gunneridae</taxon>
        <taxon>Pentapetalae</taxon>
        <taxon>Saxifragales</taxon>
        <taxon>Crassulaceae</taxon>
        <taxon>Kalanchoe</taxon>
    </lineage>
</organism>
<keyword evidence="1" id="KW-0472">Membrane</keyword>
<dbReference type="EnsemblPlants" id="Kaladp0351s0014.1.v1.1">
    <property type="protein sequence ID" value="Kaladp0351s0014.1.v1.1"/>
    <property type="gene ID" value="Kaladp0351s0014.v1.1"/>
</dbReference>
<evidence type="ECO:0000313" key="3">
    <source>
        <dbReference type="Proteomes" id="UP000594263"/>
    </source>
</evidence>
<name>A0A7N0V886_KALFE</name>
<evidence type="ECO:0000313" key="2">
    <source>
        <dbReference type="EnsemblPlants" id="Kaladp0351s0014.1.v1.1"/>
    </source>
</evidence>
<dbReference type="PANTHER" id="PTHR37898">
    <property type="entry name" value="OS05G0540200 PROTEIN"/>
    <property type="match status" value="1"/>
</dbReference>
<sequence>MVISYLFKRYGAYLRSRWEKTLLWDLIEPYRRPKTFTPVVIIYVAGFYTGVVGAAITEQRYKERYWEKHPGENVPLMRPKFYFAPWRVIRGEALPPDQGND</sequence>
<dbReference type="InterPro" id="IPR037759">
    <property type="entry name" value="At4g29660-like"/>
</dbReference>
<evidence type="ECO:0000256" key="1">
    <source>
        <dbReference type="SAM" id="Phobius"/>
    </source>
</evidence>
<dbReference type="Proteomes" id="UP000594263">
    <property type="component" value="Unplaced"/>
</dbReference>
<proteinExistence type="predicted"/>
<dbReference type="OMA" id="TLLWDMV"/>
<feature type="transmembrane region" description="Helical" evidence="1">
    <location>
        <begin position="36"/>
        <end position="56"/>
    </location>
</feature>
<keyword evidence="3" id="KW-1185">Reference proteome</keyword>
<accession>A0A7N0V886</accession>